<keyword evidence="6 12" id="KW-0963">Cytoplasm</keyword>
<evidence type="ECO:0000256" key="7">
    <source>
        <dbReference type="ARBA" id="ARBA00022630"/>
    </source>
</evidence>
<keyword evidence="10 12" id="KW-0560">Oxidoreductase</keyword>
<gene>
    <name evidence="12" type="primary">pyrD</name>
    <name evidence="14" type="ORF">QPK24_22410</name>
</gene>
<dbReference type="InterPro" id="IPR049622">
    <property type="entry name" value="Dihydroorotate_DH_I"/>
</dbReference>
<dbReference type="HAMAP" id="MF_00224">
    <property type="entry name" value="DHO_dh_type1"/>
    <property type="match status" value="1"/>
</dbReference>
<evidence type="ECO:0000256" key="11">
    <source>
        <dbReference type="ARBA" id="ARBA00048996"/>
    </source>
</evidence>
<protein>
    <recommendedName>
        <fullName evidence="12">Dihydroorotate dehydrogenase</fullName>
        <shortName evidence="12">DHOD</shortName>
        <shortName evidence="12">DHODase</shortName>
        <shortName evidence="12">DHOdehase</shortName>
        <ecNumber evidence="12">1.3.-.-</ecNumber>
    </recommendedName>
</protein>
<feature type="binding site" evidence="12">
    <location>
        <position position="99"/>
    </location>
    <ligand>
        <name>FMN</name>
        <dbReference type="ChEBI" id="CHEBI:58210"/>
    </ligand>
</feature>
<reference evidence="14 15" key="1">
    <citation type="submission" date="2023-06" db="EMBL/GenBank/DDBJ databases">
        <title>Paenibacillus polygonum sp. nov., an endophytic bacterium, isolated from Polygonum lapathifolium L. in Nanji Wetland National Nature Reserve, South of Poyang Lake, Jiangxi Province, China.</title>
        <authorList>
            <person name="Yu Z."/>
        </authorList>
    </citation>
    <scope>NUCLEOTIDE SEQUENCE [LARGE SCALE GENOMIC DNA]</scope>
    <source>
        <strain evidence="14 15">C31</strain>
    </source>
</reference>
<evidence type="ECO:0000256" key="3">
    <source>
        <dbReference type="ARBA" id="ARBA00004715"/>
    </source>
</evidence>
<feature type="domain" description="Dihydroorotate dehydrogenase catalytic" evidence="13">
    <location>
        <begin position="4"/>
        <end position="293"/>
    </location>
</feature>
<evidence type="ECO:0000256" key="2">
    <source>
        <dbReference type="ARBA" id="ARBA00004496"/>
    </source>
</evidence>
<comment type="subcellular location">
    <subcellularLocation>
        <location evidence="2 12">Cytoplasm</location>
    </subcellularLocation>
</comment>
<evidence type="ECO:0000256" key="8">
    <source>
        <dbReference type="ARBA" id="ARBA00022643"/>
    </source>
</evidence>
<evidence type="ECO:0000256" key="1">
    <source>
        <dbReference type="ARBA" id="ARBA00003616"/>
    </source>
</evidence>
<comment type="similarity">
    <text evidence="4 12">Belongs to the dihydroorotate dehydrogenase family. Type 1 subfamily.</text>
</comment>
<feature type="binding site" evidence="12">
    <location>
        <position position="45"/>
    </location>
    <ligand>
        <name>substrate</name>
    </ligand>
</feature>
<comment type="catalytic activity">
    <reaction evidence="11">
        <text>(S)-dihydroorotate + NAD(+) = orotate + NADH + H(+)</text>
        <dbReference type="Rhea" id="RHEA:13513"/>
        <dbReference type="ChEBI" id="CHEBI:15378"/>
        <dbReference type="ChEBI" id="CHEBI:30839"/>
        <dbReference type="ChEBI" id="CHEBI:30864"/>
        <dbReference type="ChEBI" id="CHEBI:57540"/>
        <dbReference type="ChEBI" id="CHEBI:57945"/>
        <dbReference type="EC" id="1.3.1.14"/>
    </reaction>
</comment>
<dbReference type="EMBL" id="CP127162">
    <property type="protein sequence ID" value="WIV19038.1"/>
    <property type="molecule type" value="Genomic_DNA"/>
</dbReference>
<dbReference type="GO" id="GO:0004589">
    <property type="term" value="F:dihydroorotate dehydrogenase (NAD+) activity"/>
    <property type="evidence" value="ECO:0007669"/>
    <property type="project" value="UniProtKB-EC"/>
</dbReference>
<name>A0ABY8X214_9BACL</name>
<evidence type="ECO:0000259" key="13">
    <source>
        <dbReference type="Pfam" id="PF01180"/>
    </source>
</evidence>
<dbReference type="RefSeq" id="WP_285744861.1">
    <property type="nucleotide sequence ID" value="NZ_CP127162.1"/>
</dbReference>
<dbReference type="Proteomes" id="UP001236415">
    <property type="component" value="Chromosome"/>
</dbReference>
<feature type="binding site" evidence="12">
    <location>
        <position position="201"/>
    </location>
    <ligand>
        <name>FMN</name>
        <dbReference type="ChEBI" id="CHEBI:58210"/>
    </ligand>
</feature>
<feature type="binding site" evidence="12">
    <location>
        <begin position="69"/>
        <end position="73"/>
    </location>
    <ligand>
        <name>substrate</name>
    </ligand>
</feature>
<feature type="binding site" evidence="12">
    <location>
        <begin position="45"/>
        <end position="46"/>
    </location>
    <ligand>
        <name>FMN</name>
        <dbReference type="ChEBI" id="CHEBI:58210"/>
    </ligand>
</feature>
<comment type="cofactor">
    <cofactor evidence="12">
        <name>FMN</name>
        <dbReference type="ChEBI" id="CHEBI:58210"/>
    </cofactor>
    <text evidence="12">Binds 1 FMN per subunit.</text>
</comment>
<dbReference type="InterPro" id="IPR005720">
    <property type="entry name" value="Dihydroorotate_DH_cat"/>
</dbReference>
<dbReference type="InterPro" id="IPR013785">
    <property type="entry name" value="Aldolase_TIM"/>
</dbReference>
<dbReference type="NCBIfam" id="TIGR01037">
    <property type="entry name" value="pyrD_sub1_fam"/>
    <property type="match status" value="1"/>
</dbReference>
<feature type="binding site" evidence="12">
    <location>
        <position position="137"/>
    </location>
    <ligand>
        <name>FMN</name>
        <dbReference type="ChEBI" id="CHEBI:58210"/>
    </ligand>
</feature>
<dbReference type="PIRSF" id="PIRSF000164">
    <property type="entry name" value="DHO_oxidase"/>
    <property type="match status" value="1"/>
</dbReference>
<evidence type="ECO:0000256" key="5">
    <source>
        <dbReference type="ARBA" id="ARBA00011669"/>
    </source>
</evidence>
<dbReference type="InterPro" id="IPR012135">
    <property type="entry name" value="Dihydroorotate_DH_1_2"/>
</dbReference>
<feature type="binding site" evidence="12">
    <location>
        <begin position="202"/>
        <end position="203"/>
    </location>
    <ligand>
        <name>substrate</name>
    </ligand>
</feature>
<comment type="subunit">
    <text evidence="5">Heterotetramer of 2 PyrK and 2 PyrD type B subunits.</text>
</comment>
<dbReference type="Gene3D" id="3.20.20.70">
    <property type="entry name" value="Aldolase class I"/>
    <property type="match status" value="1"/>
</dbReference>
<keyword evidence="7 12" id="KW-0285">Flavoprotein</keyword>
<dbReference type="InterPro" id="IPR033888">
    <property type="entry name" value="DHOD_1B"/>
</dbReference>
<evidence type="ECO:0000256" key="9">
    <source>
        <dbReference type="ARBA" id="ARBA00022975"/>
    </source>
</evidence>
<comment type="catalytic activity">
    <reaction evidence="12">
        <text>(S)-dihydroorotate + A = orotate + AH2</text>
        <dbReference type="Rhea" id="RHEA:18073"/>
        <dbReference type="ChEBI" id="CHEBI:13193"/>
        <dbReference type="ChEBI" id="CHEBI:17499"/>
        <dbReference type="ChEBI" id="CHEBI:30839"/>
        <dbReference type="ChEBI" id="CHEBI:30864"/>
    </reaction>
</comment>
<proteinExistence type="inferred from homology"/>
<feature type="binding site" evidence="12">
    <location>
        <begin position="253"/>
        <end position="254"/>
    </location>
    <ligand>
        <name>FMN</name>
        <dbReference type="ChEBI" id="CHEBI:58210"/>
    </ligand>
</feature>
<evidence type="ECO:0000313" key="14">
    <source>
        <dbReference type="EMBL" id="WIV19038.1"/>
    </source>
</evidence>
<keyword evidence="8 12" id="KW-0288">FMN</keyword>
<dbReference type="EC" id="1.3.-.-" evidence="12"/>
<comment type="function">
    <text evidence="1">Catalyzes the conversion of dihydroorotate to orotate with NAD(+) as electron acceptor.</text>
</comment>
<dbReference type="InterPro" id="IPR024920">
    <property type="entry name" value="Dihydroorotate_DH_1"/>
</dbReference>
<dbReference type="InterPro" id="IPR050074">
    <property type="entry name" value="DHO_dehydrogenase"/>
</dbReference>
<feature type="active site" description="Nucleophile" evidence="12">
    <location>
        <position position="140"/>
    </location>
</feature>
<feature type="binding site" evidence="12">
    <location>
        <position position="21"/>
    </location>
    <ligand>
        <name>FMN</name>
        <dbReference type="ChEBI" id="CHEBI:58210"/>
    </ligand>
</feature>
<dbReference type="NCBIfam" id="NF005574">
    <property type="entry name" value="PRK07259.1"/>
    <property type="match status" value="1"/>
</dbReference>
<dbReference type="CDD" id="cd04740">
    <property type="entry name" value="DHOD_1B_like"/>
    <property type="match status" value="1"/>
</dbReference>
<organism evidence="14 15">
    <name type="scientific">Paenibacillus polygoni</name>
    <dbReference type="NCBI Taxonomy" id="3050112"/>
    <lineage>
        <taxon>Bacteria</taxon>
        <taxon>Bacillati</taxon>
        <taxon>Bacillota</taxon>
        <taxon>Bacilli</taxon>
        <taxon>Bacillales</taxon>
        <taxon>Paenibacillaceae</taxon>
        <taxon>Paenibacillus</taxon>
    </lineage>
</organism>
<evidence type="ECO:0000256" key="4">
    <source>
        <dbReference type="ARBA" id="ARBA00008008"/>
    </source>
</evidence>
<comment type="pathway">
    <text evidence="3">Pyrimidine metabolism; UMP biosynthesis via de novo pathway; orotate from (S)-dihydroorotate (NAD(+) route): step 1/1.</text>
</comment>
<feature type="binding site" evidence="12">
    <location>
        <position position="137"/>
    </location>
    <ligand>
        <name>substrate</name>
    </ligand>
</feature>
<dbReference type="PANTHER" id="PTHR48109">
    <property type="entry name" value="DIHYDROOROTATE DEHYDROGENASE (QUINONE), MITOCHONDRIAL-RELATED"/>
    <property type="match status" value="1"/>
</dbReference>
<evidence type="ECO:0000256" key="10">
    <source>
        <dbReference type="ARBA" id="ARBA00023002"/>
    </source>
</evidence>
<dbReference type="InterPro" id="IPR001295">
    <property type="entry name" value="Dihydroorotate_DH_CS"/>
</dbReference>
<dbReference type="Pfam" id="PF01180">
    <property type="entry name" value="DHO_dh"/>
    <property type="match status" value="1"/>
</dbReference>
<accession>A0ABY8X214</accession>
<evidence type="ECO:0000256" key="6">
    <source>
        <dbReference type="ARBA" id="ARBA00022490"/>
    </source>
</evidence>
<dbReference type="SUPFAM" id="SSF51395">
    <property type="entry name" value="FMN-linked oxidoreductases"/>
    <property type="match status" value="1"/>
</dbReference>
<feature type="binding site" evidence="12">
    <location>
        <begin position="275"/>
        <end position="276"/>
    </location>
    <ligand>
        <name>FMN</name>
        <dbReference type="ChEBI" id="CHEBI:58210"/>
    </ligand>
</feature>
<keyword evidence="9 12" id="KW-0665">Pyrimidine biosynthesis</keyword>
<dbReference type="PROSITE" id="PS00912">
    <property type="entry name" value="DHODEHASE_2"/>
    <property type="match status" value="1"/>
</dbReference>
<sequence>MIDLSCNIAGISFKNPIVMASGTFGFGREYSGFYDINKLGGFVGKGLTLHPKEGNNGTRMAETAAGMMNSIGLENPGIHAFLTQECAYWQSLDTVRIVNLGGGTLEDYRTGAELIQEHEQSVRKETGRSSIDMIELNISCPNVKEGGMAFGIQTDAARHVVRAVRNKTNLPLIVKLSPGAENLAEMAIMCEHEGADALSLINTISAMKIDIRKRKSVFEHGYAGLSGPAIKPIALRMVHQVAHAVTLPILGMGGITTAEDVIEFIMAGADAVQVGTANFINLRTGPDLIEGVTAWMEQEGVQSLDEIRGIIKLI</sequence>
<keyword evidence="15" id="KW-1185">Reference proteome</keyword>
<evidence type="ECO:0000256" key="12">
    <source>
        <dbReference type="HAMAP-Rule" id="MF_00224"/>
    </source>
</evidence>
<evidence type="ECO:0000313" key="15">
    <source>
        <dbReference type="Proteomes" id="UP001236415"/>
    </source>
</evidence>
<feature type="binding site" evidence="12">
    <location>
        <position position="175"/>
    </location>
    <ligand>
        <name>FMN</name>
        <dbReference type="ChEBI" id="CHEBI:58210"/>
    </ligand>
</feature>
<feature type="binding site" evidence="12">
    <location>
        <position position="227"/>
    </location>
    <ligand>
        <name>FMN</name>
        <dbReference type="ChEBI" id="CHEBI:58210"/>
    </ligand>
</feature>
<dbReference type="PANTHER" id="PTHR48109:SF1">
    <property type="entry name" value="DIHYDROOROTATE DEHYDROGENASE (FUMARATE)"/>
    <property type="match status" value="1"/>
</dbReference>